<organism evidence="15 16">
    <name type="scientific">Paenibacillus thalictri</name>
    <dbReference type="NCBI Taxonomy" id="2527873"/>
    <lineage>
        <taxon>Bacteria</taxon>
        <taxon>Bacillati</taxon>
        <taxon>Bacillota</taxon>
        <taxon>Bacilli</taxon>
        <taxon>Bacillales</taxon>
        <taxon>Paenibacillaceae</taxon>
        <taxon>Paenibacillus</taxon>
    </lineage>
</organism>
<feature type="domain" description="Histidine kinase" evidence="13">
    <location>
        <begin position="501"/>
        <end position="613"/>
    </location>
</feature>
<dbReference type="CDD" id="cd06225">
    <property type="entry name" value="HAMP"/>
    <property type="match status" value="1"/>
</dbReference>
<comment type="catalytic activity">
    <reaction evidence="1">
        <text>ATP + protein L-histidine = ADP + protein N-phospho-L-histidine.</text>
        <dbReference type="EC" id="2.7.13.3"/>
    </reaction>
</comment>
<dbReference type="InterPro" id="IPR004358">
    <property type="entry name" value="Sig_transdc_His_kin-like_C"/>
</dbReference>
<evidence type="ECO:0000256" key="10">
    <source>
        <dbReference type="ARBA" id="ARBA00023012"/>
    </source>
</evidence>
<dbReference type="SUPFAM" id="SSF158472">
    <property type="entry name" value="HAMP domain-like"/>
    <property type="match status" value="1"/>
</dbReference>
<dbReference type="GO" id="GO:0005886">
    <property type="term" value="C:plasma membrane"/>
    <property type="evidence" value="ECO:0007669"/>
    <property type="project" value="UniProtKB-SubCell"/>
</dbReference>
<dbReference type="Pfam" id="PF06580">
    <property type="entry name" value="His_kinase"/>
    <property type="match status" value="1"/>
</dbReference>
<keyword evidence="9" id="KW-0067">ATP-binding</keyword>
<evidence type="ECO:0000256" key="3">
    <source>
        <dbReference type="ARBA" id="ARBA00012438"/>
    </source>
</evidence>
<dbReference type="InterPro" id="IPR005467">
    <property type="entry name" value="His_kinase_dom"/>
</dbReference>
<dbReference type="PANTHER" id="PTHR34220">
    <property type="entry name" value="SENSOR HISTIDINE KINASE YPDA"/>
    <property type="match status" value="1"/>
</dbReference>
<comment type="caution">
    <text evidence="15">The sequence shown here is derived from an EMBL/GenBank/DDBJ whole genome shotgun (WGS) entry which is preliminary data.</text>
</comment>
<dbReference type="InterPro" id="IPR036890">
    <property type="entry name" value="HATPase_C_sf"/>
</dbReference>
<keyword evidence="12" id="KW-0812">Transmembrane</keyword>
<dbReference type="SMART" id="SM00304">
    <property type="entry name" value="HAMP"/>
    <property type="match status" value="1"/>
</dbReference>
<evidence type="ECO:0000259" key="14">
    <source>
        <dbReference type="PROSITE" id="PS50885"/>
    </source>
</evidence>
<dbReference type="Gene3D" id="3.30.565.10">
    <property type="entry name" value="Histidine kinase-like ATPase, C-terminal domain"/>
    <property type="match status" value="1"/>
</dbReference>
<feature type="transmembrane region" description="Helical" evidence="12">
    <location>
        <begin position="320"/>
        <end position="338"/>
    </location>
</feature>
<protein>
    <recommendedName>
        <fullName evidence="3">histidine kinase</fullName>
        <ecNumber evidence="3">2.7.13.3</ecNumber>
    </recommendedName>
</protein>
<evidence type="ECO:0000256" key="11">
    <source>
        <dbReference type="ARBA" id="ARBA00023136"/>
    </source>
</evidence>
<keyword evidence="16" id="KW-1185">Reference proteome</keyword>
<keyword evidence="7" id="KW-0547">Nucleotide-binding</keyword>
<feature type="transmembrane region" description="Helical" evidence="12">
    <location>
        <begin position="37"/>
        <end position="59"/>
    </location>
</feature>
<evidence type="ECO:0000313" key="16">
    <source>
        <dbReference type="Proteomes" id="UP000293142"/>
    </source>
</evidence>
<evidence type="ECO:0000313" key="15">
    <source>
        <dbReference type="EMBL" id="TBL76022.1"/>
    </source>
</evidence>
<name>A0A4Q9DLN0_9BACL</name>
<keyword evidence="12" id="KW-1133">Transmembrane helix</keyword>
<keyword evidence="6" id="KW-0808">Transferase</keyword>
<dbReference type="SUPFAM" id="SSF55874">
    <property type="entry name" value="ATPase domain of HSP90 chaperone/DNA topoisomerase II/histidine kinase"/>
    <property type="match status" value="1"/>
</dbReference>
<dbReference type="InterPro" id="IPR003660">
    <property type="entry name" value="HAMP_dom"/>
</dbReference>
<comment type="subcellular location">
    <subcellularLocation>
        <location evidence="2">Cell membrane</location>
        <topology evidence="2">Multi-pass membrane protein</topology>
    </subcellularLocation>
</comment>
<dbReference type="PROSITE" id="PS50109">
    <property type="entry name" value="HIS_KIN"/>
    <property type="match status" value="1"/>
</dbReference>
<evidence type="ECO:0000256" key="5">
    <source>
        <dbReference type="ARBA" id="ARBA00022553"/>
    </source>
</evidence>
<dbReference type="GO" id="GO:0005524">
    <property type="term" value="F:ATP binding"/>
    <property type="evidence" value="ECO:0007669"/>
    <property type="project" value="UniProtKB-KW"/>
</dbReference>
<evidence type="ECO:0000256" key="1">
    <source>
        <dbReference type="ARBA" id="ARBA00000085"/>
    </source>
</evidence>
<dbReference type="PROSITE" id="PS50885">
    <property type="entry name" value="HAMP"/>
    <property type="match status" value="1"/>
</dbReference>
<sequence length="620" mass="70916">MKQETDVPVSSFLHKRAGGVIVVGSGFWRRLTIRSKLIFSIVVCLVLPAVISVLVSFVWTRDVLRDQAVASSAESLSAANLFVSNHVKNMVYVMNFIQFDDEVGYATRALSEADPTTSQAQLLEYKQKINKTMDTVLNSLEKMYLTVLMPNGNYVATYSTYQFDPRQFMSEEWFSRMNALSGYDVLWLGAQKNYVSSLGKPYLLTVAKPLRSGALTYGYIIVSIEMDSLQQLFNQYGASREMMLVNKDGTIEVHTDYNRIGTKFAYADRIPADGAYSLFKIGNENMILQKMSLTSNWWLVSLTPYKEEIRKIEGIRRTDLMIESFFLIVFIIVLLFLVSRFTRPIAQLVQTALKIETGRLNERAAVRGEDEVGRLGHVFNRMLDQIERMMELNRVEQELKRKAELAMLQAQINPHFLFNILNSIRLKMMMKGDQENAGLLGSLSSLLRMTISRTDEFVPLHEEVEVNRHYVELVNARHTEPIELKLSLASDTLMRKVPRFLLQPLIENSYLHGFKQKGGTVWISSRIEGESLILEIEDDGRGIPEDRLKELRLRWFAGLSPQIVGDRRRGMSGIGIQNVYERLKLIYRDDFEFVIDSEPGKGTRLRLRLPNKPEGGNENV</sequence>
<evidence type="ECO:0000256" key="8">
    <source>
        <dbReference type="ARBA" id="ARBA00022777"/>
    </source>
</evidence>
<evidence type="ECO:0000259" key="13">
    <source>
        <dbReference type="PROSITE" id="PS50109"/>
    </source>
</evidence>
<dbReference type="PANTHER" id="PTHR34220:SF7">
    <property type="entry name" value="SENSOR HISTIDINE KINASE YPDA"/>
    <property type="match status" value="1"/>
</dbReference>
<evidence type="ECO:0000256" key="9">
    <source>
        <dbReference type="ARBA" id="ARBA00022840"/>
    </source>
</evidence>
<keyword evidence="4" id="KW-1003">Cell membrane</keyword>
<dbReference type="InterPro" id="IPR050640">
    <property type="entry name" value="Bact_2-comp_sensor_kinase"/>
</dbReference>
<gene>
    <name evidence="15" type="ORF">EYB31_20950</name>
</gene>
<dbReference type="AlphaFoldDB" id="A0A4Q9DLN0"/>
<keyword evidence="8 15" id="KW-0418">Kinase</keyword>
<evidence type="ECO:0000256" key="7">
    <source>
        <dbReference type="ARBA" id="ARBA00022741"/>
    </source>
</evidence>
<dbReference type="InterPro" id="IPR010559">
    <property type="entry name" value="Sig_transdc_His_kin_internal"/>
</dbReference>
<proteinExistence type="predicted"/>
<dbReference type="Proteomes" id="UP000293142">
    <property type="component" value="Unassembled WGS sequence"/>
</dbReference>
<evidence type="ECO:0000256" key="4">
    <source>
        <dbReference type="ARBA" id="ARBA00022475"/>
    </source>
</evidence>
<keyword evidence="5" id="KW-0597">Phosphoprotein</keyword>
<dbReference type="EC" id="2.7.13.3" evidence="3"/>
<dbReference type="Pfam" id="PF00672">
    <property type="entry name" value="HAMP"/>
    <property type="match status" value="1"/>
</dbReference>
<accession>A0A4Q9DLN0</accession>
<dbReference type="Gene3D" id="3.30.450.20">
    <property type="entry name" value="PAS domain"/>
    <property type="match status" value="2"/>
</dbReference>
<evidence type="ECO:0000256" key="6">
    <source>
        <dbReference type="ARBA" id="ARBA00022679"/>
    </source>
</evidence>
<evidence type="ECO:0000256" key="2">
    <source>
        <dbReference type="ARBA" id="ARBA00004651"/>
    </source>
</evidence>
<dbReference type="EMBL" id="SIRE01000015">
    <property type="protein sequence ID" value="TBL76022.1"/>
    <property type="molecule type" value="Genomic_DNA"/>
</dbReference>
<evidence type="ECO:0000256" key="12">
    <source>
        <dbReference type="SAM" id="Phobius"/>
    </source>
</evidence>
<keyword evidence="11 12" id="KW-0472">Membrane</keyword>
<reference evidence="15 16" key="1">
    <citation type="submission" date="2019-02" db="EMBL/GenBank/DDBJ databases">
        <title>Paenibacillus sp. nov., isolated from surface-sterilized tissue of Thalictrum simplex L.</title>
        <authorList>
            <person name="Tuo L."/>
        </authorList>
    </citation>
    <scope>NUCLEOTIDE SEQUENCE [LARGE SCALE GENOMIC DNA]</scope>
    <source>
        <strain evidence="15 16">N2SHLJ1</strain>
    </source>
</reference>
<keyword evidence="10" id="KW-0902">Two-component regulatory system</keyword>
<dbReference type="Gene3D" id="6.10.340.10">
    <property type="match status" value="1"/>
</dbReference>
<dbReference type="PRINTS" id="PR00344">
    <property type="entry name" value="BCTRLSENSOR"/>
</dbReference>
<dbReference type="GO" id="GO:0000155">
    <property type="term" value="F:phosphorelay sensor kinase activity"/>
    <property type="evidence" value="ECO:0007669"/>
    <property type="project" value="InterPro"/>
</dbReference>
<dbReference type="InterPro" id="IPR003594">
    <property type="entry name" value="HATPase_dom"/>
</dbReference>
<dbReference type="Pfam" id="PF02518">
    <property type="entry name" value="HATPase_c"/>
    <property type="match status" value="1"/>
</dbReference>
<feature type="domain" description="HAMP" evidence="14">
    <location>
        <begin position="339"/>
        <end position="391"/>
    </location>
</feature>
<dbReference type="OrthoDB" id="9776552at2"/>